<dbReference type="InterPro" id="IPR011009">
    <property type="entry name" value="Kinase-like_dom_sf"/>
</dbReference>
<reference evidence="1" key="1">
    <citation type="journal article" date="2020" name="Nature">
        <title>Giant virus diversity and host interactions through global metagenomics.</title>
        <authorList>
            <person name="Schulz F."/>
            <person name="Roux S."/>
            <person name="Paez-Espino D."/>
            <person name="Jungbluth S."/>
            <person name="Walsh D.A."/>
            <person name="Denef V.J."/>
            <person name="McMahon K.D."/>
            <person name="Konstantinidis K.T."/>
            <person name="Eloe-Fadrosh E.A."/>
            <person name="Kyrpides N.C."/>
            <person name="Woyke T."/>
        </authorList>
    </citation>
    <scope>NUCLEOTIDE SEQUENCE</scope>
    <source>
        <strain evidence="1">GVMAG-M-3300020182-33</strain>
    </source>
</reference>
<name>A0A6C0BZM6_9ZZZZ</name>
<accession>A0A6C0BZM6</accession>
<sequence length="252" mass="28793">MFRSHLLYILSVALSIVARDLKVLLHKTRFSDFNIQDPSIVSAISTKLGSTTHYHALQLTAVSDVQVWLLTDTAMQATHVAKWRPASRRGTEEVESLVSLYNLHPDLWRDSDFCIPELILDLRNSYDRRTGFLLLAKKARGEPLTTYIFKAATSHDVAASQLVYLACRNVAMNMCKFHKHYGKQHGDMHSSNVIVDEYGNVRFIDVATMGKSDVADLTYFTNSLRRLEQAYNFSPLPKWSELYIVILESYRC</sequence>
<dbReference type="SUPFAM" id="SSF56112">
    <property type="entry name" value="Protein kinase-like (PK-like)"/>
    <property type="match status" value="1"/>
</dbReference>
<dbReference type="EMBL" id="MN739306">
    <property type="protein sequence ID" value="QHS97855.1"/>
    <property type="molecule type" value="Genomic_DNA"/>
</dbReference>
<organism evidence="1">
    <name type="scientific">viral metagenome</name>
    <dbReference type="NCBI Taxonomy" id="1070528"/>
    <lineage>
        <taxon>unclassified sequences</taxon>
        <taxon>metagenomes</taxon>
        <taxon>organismal metagenomes</taxon>
    </lineage>
</organism>
<evidence type="ECO:0000313" key="1">
    <source>
        <dbReference type="EMBL" id="QHS97855.1"/>
    </source>
</evidence>
<protein>
    <recommendedName>
        <fullName evidence="2">Protein kinase domain-containing protein</fullName>
    </recommendedName>
</protein>
<evidence type="ECO:0008006" key="2">
    <source>
        <dbReference type="Google" id="ProtNLM"/>
    </source>
</evidence>
<dbReference type="AlphaFoldDB" id="A0A6C0BZM6"/>
<proteinExistence type="predicted"/>